<feature type="region of interest" description="Disordered" evidence="1">
    <location>
        <begin position="44"/>
        <end position="66"/>
    </location>
</feature>
<protein>
    <submittedName>
        <fullName evidence="2">Uncharacterized protein</fullName>
    </submittedName>
</protein>
<keyword evidence="3" id="KW-1185">Reference proteome</keyword>
<evidence type="ECO:0000313" key="2">
    <source>
        <dbReference type="EMBL" id="KII60277.1"/>
    </source>
</evidence>
<dbReference type="Proteomes" id="UP000031668">
    <property type="component" value="Unassembled WGS sequence"/>
</dbReference>
<organism evidence="2 3">
    <name type="scientific">Thelohanellus kitauei</name>
    <name type="common">Myxosporean</name>
    <dbReference type="NCBI Taxonomy" id="669202"/>
    <lineage>
        <taxon>Eukaryota</taxon>
        <taxon>Metazoa</taxon>
        <taxon>Cnidaria</taxon>
        <taxon>Myxozoa</taxon>
        <taxon>Myxosporea</taxon>
        <taxon>Bivalvulida</taxon>
        <taxon>Platysporina</taxon>
        <taxon>Myxobolidae</taxon>
        <taxon>Thelohanellus</taxon>
    </lineage>
</organism>
<dbReference type="AlphaFoldDB" id="A0A0C2ITY0"/>
<comment type="caution">
    <text evidence="2">The sequence shown here is derived from an EMBL/GenBank/DDBJ whole genome shotgun (WGS) entry which is preliminary data.</text>
</comment>
<name>A0A0C2ITY0_THEKT</name>
<gene>
    <name evidence="2" type="ORF">RF11_15374</name>
</gene>
<evidence type="ECO:0000313" key="3">
    <source>
        <dbReference type="Proteomes" id="UP000031668"/>
    </source>
</evidence>
<reference evidence="2 3" key="1">
    <citation type="journal article" date="2014" name="Genome Biol. Evol.">
        <title>The genome of the myxosporean Thelohanellus kitauei shows adaptations to nutrient acquisition within its fish host.</title>
        <authorList>
            <person name="Yang Y."/>
            <person name="Xiong J."/>
            <person name="Zhou Z."/>
            <person name="Huo F."/>
            <person name="Miao W."/>
            <person name="Ran C."/>
            <person name="Liu Y."/>
            <person name="Zhang J."/>
            <person name="Feng J."/>
            <person name="Wang M."/>
            <person name="Wang M."/>
            <person name="Wang L."/>
            <person name="Yao B."/>
        </authorList>
    </citation>
    <scope>NUCLEOTIDE SEQUENCE [LARGE SCALE GENOMIC DNA]</scope>
    <source>
        <strain evidence="2">Wuqing</strain>
    </source>
</reference>
<dbReference type="EMBL" id="JWZT01005709">
    <property type="protein sequence ID" value="KII60277.1"/>
    <property type="molecule type" value="Genomic_DNA"/>
</dbReference>
<sequence length="152" mass="17136">MTEQRGKSNDLSRILHFCNKPNIIRPAEPKLGMPRSKSFTISSIIGKPNDHKNIKDSEQDQKIGQSSEIKAISQKSTPNQVYSVNSTTSNHKRLIYTEPDYTTFPIDGFKVWSPPNVHSSEAKLQIIIPEEKIVPPLTSFRGPKRGRPPKSK</sequence>
<feature type="compositionally biased region" description="Basic and acidic residues" evidence="1">
    <location>
        <begin position="48"/>
        <end position="61"/>
    </location>
</feature>
<evidence type="ECO:0000256" key="1">
    <source>
        <dbReference type="SAM" id="MobiDB-lite"/>
    </source>
</evidence>
<proteinExistence type="predicted"/>
<accession>A0A0C2ITY0</accession>